<comment type="similarity">
    <text evidence="7">Belongs to the UPF0761 family.</text>
</comment>
<feature type="transmembrane region" description="Helical" evidence="7">
    <location>
        <begin position="178"/>
        <end position="196"/>
    </location>
</feature>
<keyword evidence="4 7" id="KW-0812">Transmembrane</keyword>
<evidence type="ECO:0000313" key="10">
    <source>
        <dbReference type="Proteomes" id="UP000197717"/>
    </source>
</evidence>
<comment type="subcellular location">
    <subcellularLocation>
        <location evidence="1 7">Cell membrane</location>
        <topology evidence="1 7">Multi-pass membrane protein</topology>
    </subcellularLocation>
</comment>
<feature type="transmembrane region" description="Helical" evidence="7">
    <location>
        <begin position="239"/>
        <end position="267"/>
    </location>
</feature>
<keyword evidence="5 7" id="KW-1133">Transmembrane helix</keyword>
<evidence type="ECO:0000256" key="2">
    <source>
        <dbReference type="ARBA" id="ARBA00022475"/>
    </source>
</evidence>
<proteinExistence type="inferred from homology"/>
<reference evidence="9 11" key="1">
    <citation type="journal article" date="2011" name="Front. Microbiol.">
        <title>Genomic signatures of strain selection and enhancement in Bacillus atrophaeus var. globigii, a historical biowarfare simulant.</title>
        <authorList>
            <person name="Gibbons H.S."/>
            <person name="Broomall S.M."/>
            <person name="McNew L.A."/>
            <person name="Daligault H."/>
            <person name="Chapman C."/>
            <person name="Bruce D."/>
            <person name="Karavis M."/>
            <person name="Krepps M."/>
            <person name="McGregor P.A."/>
            <person name="Hong C."/>
            <person name="Park K.H."/>
            <person name="Akmal A."/>
            <person name="Feldman A."/>
            <person name="Lin J.S."/>
            <person name="Chang W.E."/>
            <person name="Higgs B.W."/>
            <person name="Demirev P."/>
            <person name="Lindquist J."/>
            <person name="Liem A."/>
            <person name="Fochler E."/>
            <person name="Read T.D."/>
            <person name="Tapia R."/>
            <person name="Johnson S."/>
            <person name="Bishop-Lilly K.A."/>
            <person name="Detter C."/>
            <person name="Han C."/>
            <person name="Sozhamannan S."/>
            <person name="Rosenzweig C.N."/>
            <person name="Skowronski E.W."/>
        </authorList>
    </citation>
    <scope>NUCLEOTIDE SEQUENCE [LARGE SCALE GENOMIC DNA]</scope>
    <source>
        <strain evidence="9 11">TPS4-2</strain>
    </source>
</reference>
<dbReference type="NCBIfam" id="NF002457">
    <property type="entry name" value="PRK01637.1"/>
    <property type="match status" value="1"/>
</dbReference>
<evidence type="ECO:0000256" key="7">
    <source>
        <dbReference type="HAMAP-Rule" id="MF_00672"/>
    </source>
</evidence>
<dbReference type="InterPro" id="IPR017039">
    <property type="entry name" value="Virul_fac_BrkB"/>
</dbReference>
<evidence type="ECO:0000256" key="6">
    <source>
        <dbReference type="ARBA" id="ARBA00023136"/>
    </source>
</evidence>
<evidence type="ECO:0000313" key="8">
    <source>
        <dbReference type="EMBL" id="ASG64787.1"/>
    </source>
</evidence>
<dbReference type="PANTHER" id="PTHR30213:SF0">
    <property type="entry name" value="UPF0761 MEMBRANE PROTEIN YIHY"/>
    <property type="match status" value="1"/>
</dbReference>
<evidence type="ECO:0000256" key="3">
    <source>
        <dbReference type="ARBA" id="ARBA00022519"/>
    </source>
</evidence>
<keyword evidence="2 7" id="KW-1003">Cell membrane</keyword>
<reference evidence="8 10" key="2">
    <citation type="submission" date="2017-06" db="EMBL/GenBank/DDBJ databases">
        <title>Complete genome sequence of Idiomarina piscisalsi strain 10PY1A isolated from soil of Soudi Arabia.</title>
        <authorList>
            <person name="Kim M.-C."/>
            <person name="Jung B.K."/>
            <person name="Budiyanto F."/>
            <person name="Nzila A."/>
            <person name="Shin J.-H."/>
        </authorList>
    </citation>
    <scope>NUCLEOTIDE SEQUENCE [LARGE SCALE GENOMIC DNA]</scope>
    <source>
        <strain evidence="8 10">10PY1A</strain>
    </source>
</reference>
<feature type="transmembrane region" description="Helical" evidence="7">
    <location>
        <begin position="208"/>
        <end position="227"/>
    </location>
</feature>
<dbReference type="InterPro" id="IPR023679">
    <property type="entry name" value="UPF0761_bac"/>
</dbReference>
<accession>A0A241R0R4</accession>
<dbReference type="HAMAP" id="MF_00672">
    <property type="entry name" value="UPF0761"/>
    <property type="match status" value="1"/>
</dbReference>
<dbReference type="PIRSF" id="PIRSF035875">
    <property type="entry name" value="RNase_BN"/>
    <property type="match status" value="1"/>
</dbReference>
<evidence type="ECO:0000256" key="5">
    <source>
        <dbReference type="ARBA" id="ARBA00022989"/>
    </source>
</evidence>
<dbReference type="RefSeq" id="WP_088767245.1">
    <property type="nucleotide sequence ID" value="NZ_CP022133.1"/>
</dbReference>
<feature type="transmembrane region" description="Helical" evidence="7">
    <location>
        <begin position="36"/>
        <end position="58"/>
    </location>
</feature>
<organism evidence="9 11">
    <name type="scientific">Idiomarina piscisalsi</name>
    <dbReference type="NCBI Taxonomy" id="1096243"/>
    <lineage>
        <taxon>Bacteria</taxon>
        <taxon>Pseudomonadati</taxon>
        <taxon>Pseudomonadota</taxon>
        <taxon>Gammaproteobacteria</taxon>
        <taxon>Alteromonadales</taxon>
        <taxon>Idiomarinaceae</taxon>
        <taxon>Idiomarina</taxon>
    </lineage>
</organism>
<keyword evidence="6 7" id="KW-0472">Membrane</keyword>
<dbReference type="EMBL" id="CP022133">
    <property type="protein sequence ID" value="ASG64787.1"/>
    <property type="molecule type" value="Genomic_DNA"/>
</dbReference>
<dbReference type="Pfam" id="PF03631">
    <property type="entry name" value="Virul_fac_BrkB"/>
    <property type="match status" value="1"/>
</dbReference>
<dbReference type="AlphaFoldDB" id="A0A241R0R4"/>
<dbReference type="EMBL" id="PIQA01000013">
    <property type="protein sequence ID" value="RUO62049.1"/>
    <property type="molecule type" value="Genomic_DNA"/>
</dbReference>
<dbReference type="Proteomes" id="UP000197717">
    <property type="component" value="Chromosome"/>
</dbReference>
<dbReference type="KEGG" id="ipi:CEW91_00825"/>
<evidence type="ECO:0000313" key="11">
    <source>
        <dbReference type="Proteomes" id="UP000288361"/>
    </source>
</evidence>
<sequence length="284" mass="32050">MKQTDWKHYAGETWRFLTYFGRRFNSDSINVTAGHLTYVSLLSLVPLLVVMFTIFSAFPVFEELKGNLEQALFANLLPTSGEQLQEYINEFVANASKMTAVGVGFLFIVAITLMSAIDKALNNIWRDVNKRHWLVSFAVYWMLLTLGPLLIGSGLAATSYLISLSQFADEYISGARSFTLWMVPVATSFIFFTLMYQLVPNRQVKLRYAAFGAVIAAILFELSKQLFSLYITSFPTYQAIYGALATVPILIIWVYLSWMIVLTGAVLTVSLEEYQQLPEEPTSD</sequence>
<gene>
    <name evidence="8" type="ORF">CEW91_00825</name>
    <name evidence="9" type="ORF">CWI73_11305</name>
</gene>
<keyword evidence="10" id="KW-1185">Reference proteome</keyword>
<evidence type="ECO:0000256" key="4">
    <source>
        <dbReference type="ARBA" id="ARBA00022692"/>
    </source>
</evidence>
<feature type="transmembrane region" description="Helical" evidence="7">
    <location>
        <begin position="133"/>
        <end position="158"/>
    </location>
</feature>
<evidence type="ECO:0000256" key="1">
    <source>
        <dbReference type="ARBA" id="ARBA00004651"/>
    </source>
</evidence>
<protein>
    <recommendedName>
        <fullName evidence="7">UPF0761 membrane protein CEW91_00825</fullName>
    </recommendedName>
</protein>
<dbReference type="GO" id="GO:0005886">
    <property type="term" value="C:plasma membrane"/>
    <property type="evidence" value="ECO:0007669"/>
    <property type="project" value="UniProtKB-SubCell"/>
</dbReference>
<feature type="transmembrane region" description="Helical" evidence="7">
    <location>
        <begin position="100"/>
        <end position="121"/>
    </location>
</feature>
<dbReference type="NCBIfam" id="TIGR00765">
    <property type="entry name" value="yihY_not_rbn"/>
    <property type="match status" value="1"/>
</dbReference>
<evidence type="ECO:0000313" key="9">
    <source>
        <dbReference type="EMBL" id="RUO62049.1"/>
    </source>
</evidence>
<keyword evidence="3" id="KW-0997">Cell inner membrane</keyword>
<dbReference type="Proteomes" id="UP000288361">
    <property type="component" value="Unassembled WGS sequence"/>
</dbReference>
<name>A0A241R0R4_9GAMM</name>
<dbReference type="PANTHER" id="PTHR30213">
    <property type="entry name" value="INNER MEMBRANE PROTEIN YHJD"/>
    <property type="match status" value="1"/>
</dbReference>